<reference evidence="1 2" key="1">
    <citation type="journal article" date="2012" name="J. Bacteriol.">
        <title>Complete genome sequences of Desulfosporosinus orientis DSM765T, Desulfosporosinus youngiae DSM17734T, Desulfosporosinus meridiei DSM13257T, and Desulfosporosinus acidiphilus DSM22704T.</title>
        <authorList>
            <person name="Pester M."/>
            <person name="Brambilla E."/>
            <person name="Alazard D."/>
            <person name="Rattei T."/>
            <person name="Weinmaier T."/>
            <person name="Han J."/>
            <person name="Lucas S."/>
            <person name="Lapidus A."/>
            <person name="Cheng J.F."/>
            <person name="Goodwin L."/>
            <person name="Pitluck S."/>
            <person name="Peters L."/>
            <person name="Ovchinnikova G."/>
            <person name="Teshima H."/>
            <person name="Detter J.C."/>
            <person name="Han C.S."/>
            <person name="Tapia R."/>
            <person name="Land M.L."/>
            <person name="Hauser L."/>
            <person name="Kyrpides N.C."/>
            <person name="Ivanova N.N."/>
            <person name="Pagani I."/>
            <person name="Huntmann M."/>
            <person name="Wei C.L."/>
            <person name="Davenport K.W."/>
            <person name="Daligault H."/>
            <person name="Chain P.S."/>
            <person name="Chen A."/>
            <person name="Mavromatis K."/>
            <person name="Markowitz V."/>
            <person name="Szeto E."/>
            <person name="Mikhailova N."/>
            <person name="Pati A."/>
            <person name="Wagner M."/>
            <person name="Woyke T."/>
            <person name="Ollivier B."/>
            <person name="Klenk H.P."/>
            <person name="Spring S."/>
            <person name="Loy A."/>
        </authorList>
    </citation>
    <scope>NUCLEOTIDE SEQUENCE [LARGE SCALE GENOMIC DNA]</scope>
    <source>
        <strain evidence="2">DSM 22704 / JCM 16185 / SJ4</strain>
    </source>
</reference>
<dbReference type="AlphaFoldDB" id="I4DBA1"/>
<dbReference type="KEGG" id="dai:Desaci_4218"/>
<proteinExistence type="predicted"/>
<evidence type="ECO:0000313" key="1">
    <source>
        <dbReference type="EMBL" id="AFM43075.1"/>
    </source>
</evidence>
<dbReference type="Pfam" id="PF14070">
    <property type="entry name" value="YjfB_motility"/>
    <property type="match status" value="1"/>
</dbReference>
<dbReference type="RefSeq" id="WP_014829061.1">
    <property type="nucleotide sequence ID" value="NC_018068.1"/>
</dbReference>
<dbReference type="OrthoDB" id="1924973at2"/>
<protein>
    <recommendedName>
        <fullName evidence="3">Motility protein</fullName>
    </recommendedName>
</protein>
<dbReference type="EMBL" id="CP003639">
    <property type="protein sequence ID" value="AFM43075.1"/>
    <property type="molecule type" value="Genomic_DNA"/>
</dbReference>
<accession>I4DBA1</accession>
<dbReference type="HOGENOM" id="CLU_189781_3_2_9"/>
<dbReference type="Proteomes" id="UP000002892">
    <property type="component" value="Chromosome"/>
</dbReference>
<keyword evidence="2" id="KW-1185">Reference proteome</keyword>
<gene>
    <name evidence="1" type="ordered locus">Desaci_4218</name>
</gene>
<organism evidence="1 2">
    <name type="scientific">Desulfosporosinus acidiphilus (strain DSM 22704 / JCM 16185 / SJ4)</name>
    <dbReference type="NCBI Taxonomy" id="646529"/>
    <lineage>
        <taxon>Bacteria</taxon>
        <taxon>Bacillati</taxon>
        <taxon>Bacillota</taxon>
        <taxon>Clostridia</taxon>
        <taxon>Eubacteriales</taxon>
        <taxon>Desulfitobacteriaceae</taxon>
        <taxon>Desulfosporosinus</taxon>
    </lineage>
</organism>
<sequence>MDLAVTASIMSQGQVQNQASVSVLKKVMDTAKMEGNALVQMMERSLNPNLGGNLDVKA</sequence>
<dbReference type="eggNOG" id="ENOG5033AGR">
    <property type="taxonomic scope" value="Bacteria"/>
</dbReference>
<dbReference type="STRING" id="646529.Desaci_4218"/>
<evidence type="ECO:0000313" key="2">
    <source>
        <dbReference type="Proteomes" id="UP000002892"/>
    </source>
</evidence>
<evidence type="ECO:0008006" key="3">
    <source>
        <dbReference type="Google" id="ProtNLM"/>
    </source>
</evidence>
<dbReference type="InterPro" id="IPR025906">
    <property type="entry name" value="YjfB_motility"/>
</dbReference>
<name>I4DBA1_DESAJ</name>